<keyword evidence="9" id="KW-1185">Reference proteome</keyword>
<evidence type="ECO:0000256" key="5">
    <source>
        <dbReference type="ARBA" id="ARBA00023136"/>
    </source>
</evidence>
<feature type="transmembrane region" description="Helical" evidence="6">
    <location>
        <begin position="15"/>
        <end position="40"/>
    </location>
</feature>
<evidence type="ECO:0000313" key="8">
    <source>
        <dbReference type="EMBL" id="MBM7692457.1"/>
    </source>
</evidence>
<gene>
    <name evidence="8" type="ORF">JOC77_001887</name>
</gene>
<evidence type="ECO:0000313" key="9">
    <source>
        <dbReference type="Proteomes" id="UP000823486"/>
    </source>
</evidence>
<comment type="subcellular location">
    <subcellularLocation>
        <location evidence="1 6">Cell membrane</location>
        <topology evidence="1 6">Multi-pass membrane protein</topology>
    </subcellularLocation>
</comment>
<evidence type="ECO:0000256" key="2">
    <source>
        <dbReference type="ARBA" id="ARBA00022475"/>
    </source>
</evidence>
<dbReference type="Pfam" id="PF09335">
    <property type="entry name" value="VTT_dom"/>
    <property type="match status" value="1"/>
</dbReference>
<evidence type="ECO:0000259" key="7">
    <source>
        <dbReference type="Pfam" id="PF09335"/>
    </source>
</evidence>
<dbReference type="PANTHER" id="PTHR12677:SF55">
    <property type="entry name" value="UNDECAPRENYL PHOSPHATE TRANSPORTER SAOUHSC_00901-RELATED"/>
    <property type="match status" value="1"/>
</dbReference>
<dbReference type="PANTHER" id="PTHR12677">
    <property type="entry name" value="GOLGI APPARATUS MEMBRANE PROTEIN TVP38-RELATED"/>
    <property type="match status" value="1"/>
</dbReference>
<feature type="transmembrane region" description="Helical" evidence="6">
    <location>
        <begin position="155"/>
        <end position="174"/>
    </location>
</feature>
<organism evidence="8 9">
    <name type="scientific">Peribacillus deserti</name>
    <dbReference type="NCBI Taxonomy" id="673318"/>
    <lineage>
        <taxon>Bacteria</taxon>
        <taxon>Bacillati</taxon>
        <taxon>Bacillota</taxon>
        <taxon>Bacilli</taxon>
        <taxon>Bacillales</taxon>
        <taxon>Bacillaceae</taxon>
        <taxon>Peribacillus</taxon>
    </lineage>
</organism>
<dbReference type="EMBL" id="JAFBFI010000007">
    <property type="protein sequence ID" value="MBM7692457.1"/>
    <property type="molecule type" value="Genomic_DNA"/>
</dbReference>
<dbReference type="InterPro" id="IPR032816">
    <property type="entry name" value="VTT_dom"/>
</dbReference>
<name>A0ABS2QH72_9BACI</name>
<keyword evidence="4 6" id="KW-1133">Transmembrane helix</keyword>
<proteinExistence type="inferred from homology"/>
<keyword evidence="5 6" id="KW-0472">Membrane</keyword>
<keyword evidence="2 6" id="KW-1003">Cell membrane</keyword>
<sequence>MEYFVVTLFSESGAFAYLISLALSIVVSILGVVPSVFITAANISYFGFAQGLYLSIAGEALGAVVSFYLYRKGISHTFSTKNKWIKKLQLTKGMEAFFLIIALRIFPFIPSGAVTLAGAASKIHTINFAVSSTIGKIPALLIEAYTVKQILVWDFQSKIVLGILSLIIILFLFIRRNHLKNNEKETRVGQRNTEDHTDR</sequence>
<dbReference type="InterPro" id="IPR015414">
    <property type="entry name" value="TMEM64"/>
</dbReference>
<comment type="caution">
    <text evidence="6">Lacks conserved residue(s) required for the propagation of feature annotation.</text>
</comment>
<dbReference type="RefSeq" id="WP_204542079.1">
    <property type="nucleotide sequence ID" value="NZ_JAFBFI010000007.1"/>
</dbReference>
<keyword evidence="3 6" id="KW-0812">Transmembrane</keyword>
<feature type="domain" description="VTT" evidence="7">
    <location>
        <begin position="33"/>
        <end position="147"/>
    </location>
</feature>
<accession>A0ABS2QH72</accession>
<feature type="transmembrane region" description="Helical" evidence="6">
    <location>
        <begin position="52"/>
        <end position="70"/>
    </location>
</feature>
<evidence type="ECO:0000256" key="6">
    <source>
        <dbReference type="RuleBase" id="RU366058"/>
    </source>
</evidence>
<evidence type="ECO:0000256" key="4">
    <source>
        <dbReference type="ARBA" id="ARBA00022989"/>
    </source>
</evidence>
<evidence type="ECO:0000256" key="1">
    <source>
        <dbReference type="ARBA" id="ARBA00004651"/>
    </source>
</evidence>
<feature type="transmembrane region" description="Helical" evidence="6">
    <location>
        <begin position="90"/>
        <end position="109"/>
    </location>
</feature>
<comment type="similarity">
    <text evidence="6">Belongs to the TVP38/TMEM64 family.</text>
</comment>
<evidence type="ECO:0000256" key="3">
    <source>
        <dbReference type="ARBA" id="ARBA00022692"/>
    </source>
</evidence>
<comment type="caution">
    <text evidence="8">The sequence shown here is derived from an EMBL/GenBank/DDBJ whole genome shotgun (WGS) entry which is preliminary data.</text>
</comment>
<dbReference type="Proteomes" id="UP000823486">
    <property type="component" value="Unassembled WGS sequence"/>
</dbReference>
<reference evidence="8 9" key="1">
    <citation type="submission" date="2021-01" db="EMBL/GenBank/DDBJ databases">
        <title>Genomic Encyclopedia of Type Strains, Phase IV (KMG-IV): sequencing the most valuable type-strain genomes for metagenomic binning, comparative biology and taxonomic classification.</title>
        <authorList>
            <person name="Goeker M."/>
        </authorList>
    </citation>
    <scope>NUCLEOTIDE SEQUENCE [LARGE SCALE GENOMIC DNA]</scope>
    <source>
        <strain evidence="8 9">DSM 105482</strain>
    </source>
</reference>
<protein>
    <recommendedName>
        <fullName evidence="6">TVP38/TMEM64 family membrane protein</fullName>
    </recommendedName>
</protein>